<evidence type="ECO:0000313" key="1">
    <source>
        <dbReference type="EMBL" id="KKK64636.1"/>
    </source>
</evidence>
<name>A0A0F8ZXH8_9ZZZZ</name>
<protein>
    <submittedName>
        <fullName evidence="1">Uncharacterized protein</fullName>
    </submittedName>
</protein>
<dbReference type="AlphaFoldDB" id="A0A0F8ZXH8"/>
<proteinExistence type="predicted"/>
<feature type="non-terminal residue" evidence="1">
    <location>
        <position position="64"/>
    </location>
</feature>
<reference evidence="1" key="1">
    <citation type="journal article" date="2015" name="Nature">
        <title>Complex archaea that bridge the gap between prokaryotes and eukaryotes.</title>
        <authorList>
            <person name="Spang A."/>
            <person name="Saw J.H."/>
            <person name="Jorgensen S.L."/>
            <person name="Zaremba-Niedzwiedzka K."/>
            <person name="Martijn J."/>
            <person name="Lind A.E."/>
            <person name="van Eijk R."/>
            <person name="Schleper C."/>
            <person name="Guy L."/>
            <person name="Ettema T.J."/>
        </authorList>
    </citation>
    <scope>NUCLEOTIDE SEQUENCE</scope>
</reference>
<accession>A0A0F8ZXH8</accession>
<sequence length="64" mass="7017">MWNKISFVWIIALILLVVNVSAQESTDNCTVGLNLYLKFNDDLPGEVTNTIVVDSSASVNSQTD</sequence>
<gene>
    <name evidence="1" type="ORF">LCGC14_2982230</name>
</gene>
<organism evidence="1">
    <name type="scientific">marine sediment metagenome</name>
    <dbReference type="NCBI Taxonomy" id="412755"/>
    <lineage>
        <taxon>unclassified sequences</taxon>
        <taxon>metagenomes</taxon>
        <taxon>ecological metagenomes</taxon>
    </lineage>
</organism>
<comment type="caution">
    <text evidence="1">The sequence shown here is derived from an EMBL/GenBank/DDBJ whole genome shotgun (WGS) entry which is preliminary data.</text>
</comment>
<dbReference type="EMBL" id="LAZR01060936">
    <property type="protein sequence ID" value="KKK64636.1"/>
    <property type="molecule type" value="Genomic_DNA"/>
</dbReference>